<gene>
    <name evidence="2" type="ORF">AAW51_3220</name>
</gene>
<dbReference type="AlphaFoldDB" id="A0A0G3BRC7"/>
<dbReference type="KEGG" id="pbh:AAW51_3220"/>
<reference evidence="2 3" key="1">
    <citation type="submission" date="2015-05" db="EMBL/GenBank/DDBJ databases">
        <authorList>
            <person name="Tang B."/>
            <person name="Yu Y."/>
        </authorList>
    </citation>
    <scope>NUCLEOTIDE SEQUENCE [LARGE SCALE GENOMIC DNA]</scope>
    <source>
        <strain evidence="2 3">DSM 7029</strain>
    </source>
</reference>
<protein>
    <recommendedName>
        <fullName evidence="1">DUF2135 domain-containing protein</fullName>
    </recommendedName>
</protein>
<dbReference type="PATRIC" id="fig|413882.6.peg.3359"/>
<keyword evidence="3" id="KW-1185">Reference proteome</keyword>
<evidence type="ECO:0000313" key="2">
    <source>
        <dbReference type="EMBL" id="AKJ29911.1"/>
    </source>
</evidence>
<organism evidence="2 3">
    <name type="scientific">Caldimonas brevitalea</name>
    <dbReference type="NCBI Taxonomy" id="413882"/>
    <lineage>
        <taxon>Bacteria</taxon>
        <taxon>Pseudomonadati</taxon>
        <taxon>Pseudomonadota</taxon>
        <taxon>Betaproteobacteria</taxon>
        <taxon>Burkholderiales</taxon>
        <taxon>Sphaerotilaceae</taxon>
        <taxon>Caldimonas</taxon>
    </lineage>
</organism>
<dbReference type="InterPro" id="IPR019220">
    <property type="entry name" value="DUF2135"/>
</dbReference>
<evidence type="ECO:0000259" key="1">
    <source>
        <dbReference type="Pfam" id="PF09906"/>
    </source>
</evidence>
<sequence length="243" mass="26991">MDLQGPRGGWHAAGLLEDDERPAVAYPHNLIDRGAQKHRTLIQGRLATAQGRDRRSPHQLVVNGNPMPLYAGDDGRFVRPYAFGPGSNSIEVRRPDGGVAKRLQFYETRGNGPKAALRVIASWDDPQAEIDMHVVTPDGQHAFWAAPVLQGGGGLDVDSVDGAGPEMFSLSAPRKGRYHLYVNYWGNFGEAGYHFDETTRQRPVITVSLSVVTRENTPQEKRETFVVPLRRIGDLTWVKTVEW</sequence>
<name>A0A0G3BRC7_9BURK</name>
<dbReference type="Proteomes" id="UP000035352">
    <property type="component" value="Chromosome"/>
</dbReference>
<proteinExistence type="predicted"/>
<dbReference type="EMBL" id="CP011371">
    <property type="protein sequence ID" value="AKJ29911.1"/>
    <property type="molecule type" value="Genomic_DNA"/>
</dbReference>
<evidence type="ECO:0000313" key="3">
    <source>
        <dbReference type="Proteomes" id="UP000035352"/>
    </source>
</evidence>
<dbReference type="STRING" id="413882.AAW51_3220"/>
<feature type="domain" description="DUF2135" evidence="1">
    <location>
        <begin position="173"/>
        <end position="229"/>
    </location>
</feature>
<accession>A0A0G3BRC7</accession>
<dbReference type="Pfam" id="PF09906">
    <property type="entry name" value="DUF2135"/>
    <property type="match status" value="1"/>
</dbReference>